<keyword evidence="2" id="KW-1185">Reference proteome</keyword>
<evidence type="ECO:0000313" key="1">
    <source>
        <dbReference type="EMBL" id="GAW92668.1"/>
    </source>
</evidence>
<sequence>GAYLFPSLPIA</sequence>
<dbReference type="EMBL" id="BDGJ01000090">
    <property type="protein sequence ID" value="GAW92668.1"/>
    <property type="molecule type" value="Genomic_DNA"/>
</dbReference>
<reference evidence="2" key="1">
    <citation type="journal article" date="2017" name="Appl. Environ. Microbiol.">
        <title>Genomic analysis of Calderihabitans maritimus KKC1, a thermophilic hydrogenogenic carboxydotrophic bacterium isolated from marine sediment.</title>
        <authorList>
            <person name="Omae K."/>
            <person name="Yoneda Y."/>
            <person name="Fukuyama Y."/>
            <person name="Yoshida T."/>
            <person name="Sako Y."/>
        </authorList>
    </citation>
    <scope>NUCLEOTIDE SEQUENCE [LARGE SCALE GENOMIC DNA]</scope>
    <source>
        <strain evidence="2">KKC1</strain>
    </source>
</reference>
<feature type="non-terminal residue" evidence="1">
    <location>
        <position position="1"/>
    </location>
</feature>
<name>A0A1Z5HTA1_9FIRM</name>
<gene>
    <name evidence="1" type="ORF">KKC1_18180</name>
</gene>
<organism evidence="1 2">
    <name type="scientific">Calderihabitans maritimus</name>
    <dbReference type="NCBI Taxonomy" id="1246530"/>
    <lineage>
        <taxon>Bacteria</taxon>
        <taxon>Bacillati</taxon>
        <taxon>Bacillota</taxon>
        <taxon>Clostridia</taxon>
        <taxon>Neomoorellales</taxon>
        <taxon>Calderihabitantaceae</taxon>
        <taxon>Calderihabitans</taxon>
    </lineage>
</organism>
<evidence type="ECO:0000313" key="2">
    <source>
        <dbReference type="Proteomes" id="UP000197032"/>
    </source>
</evidence>
<protein>
    <submittedName>
        <fullName evidence="1">Uncharacterized protein</fullName>
    </submittedName>
</protein>
<proteinExistence type="predicted"/>
<comment type="caution">
    <text evidence="1">The sequence shown here is derived from an EMBL/GenBank/DDBJ whole genome shotgun (WGS) entry which is preliminary data.</text>
</comment>
<accession>A0A1Z5HTA1</accession>
<dbReference type="Proteomes" id="UP000197032">
    <property type="component" value="Unassembled WGS sequence"/>
</dbReference>